<sequence>MPPSRLPRLLLLLAARPAFGWTKSVQGALVQLSGRAPPPPPSPPPLPPAEPPDSVLSQLRAGLSAQVQRSLEEQGSAITIMVVGETGVGKTSLLSNLFHRRLDWPSGARTPRVIEQTVAFTLGGGREAAAVPFTAHLIDSPGWGDLMSLTRSFRLVTRHIDRLFHRELRAEMRLHRARASGGGGRHVDVVLYTFNAHRCKGVDIAFLKRLARRVTLVPILTKADTMTVNELATFRKEVSDALAAAGVRVAHPPFAVICADKDQGPGVTRGRTYLWGTARSEDEAHSELPKLRRFLLTDGLLALKQASVENYERYRRRVLLRARVCQALACLAAVAAADARARAWVGRLAAEWMHAACSRLPAVPSVRITWHRRPVATPAPQPAAKGWFLGAASPPAKKK</sequence>
<name>A0AB34JFY6_PRYPA</name>
<comment type="caution">
    <text evidence="5">The sequence shown here is derived from an EMBL/GenBank/DDBJ whole genome shotgun (WGS) entry which is preliminary data.</text>
</comment>
<accession>A0AB34JFY6</accession>
<keyword evidence="6" id="KW-1185">Reference proteome</keyword>
<protein>
    <recommendedName>
        <fullName evidence="4">Septin-type G domain-containing protein</fullName>
    </recommendedName>
</protein>
<dbReference type="SUPFAM" id="SSF52540">
    <property type="entry name" value="P-loop containing nucleoside triphosphate hydrolases"/>
    <property type="match status" value="1"/>
</dbReference>
<comment type="similarity">
    <text evidence="1">Belongs to the TRAFAC class TrmE-Era-EngA-EngB-Septin-like GTPase superfamily. Septin GTPase family.</text>
</comment>
<evidence type="ECO:0000313" key="5">
    <source>
        <dbReference type="EMBL" id="KAL1520152.1"/>
    </source>
</evidence>
<dbReference type="InterPro" id="IPR030379">
    <property type="entry name" value="G_SEPTIN_dom"/>
</dbReference>
<organism evidence="5 6">
    <name type="scientific">Prymnesium parvum</name>
    <name type="common">Toxic golden alga</name>
    <dbReference type="NCBI Taxonomy" id="97485"/>
    <lineage>
        <taxon>Eukaryota</taxon>
        <taxon>Haptista</taxon>
        <taxon>Haptophyta</taxon>
        <taxon>Prymnesiophyceae</taxon>
        <taxon>Prymnesiales</taxon>
        <taxon>Prymnesiaceae</taxon>
        <taxon>Prymnesium</taxon>
    </lineage>
</organism>
<evidence type="ECO:0000259" key="4">
    <source>
        <dbReference type="PROSITE" id="PS51719"/>
    </source>
</evidence>
<evidence type="ECO:0000256" key="2">
    <source>
        <dbReference type="SAM" id="MobiDB-lite"/>
    </source>
</evidence>
<dbReference type="Gene3D" id="3.40.50.300">
    <property type="entry name" value="P-loop containing nucleotide triphosphate hydrolases"/>
    <property type="match status" value="1"/>
</dbReference>
<keyword evidence="1" id="KW-0342">GTP-binding</keyword>
<keyword evidence="1" id="KW-0547">Nucleotide-binding</keyword>
<dbReference type="PANTHER" id="PTHR18884">
    <property type="entry name" value="SEPTIN"/>
    <property type="match status" value="1"/>
</dbReference>
<evidence type="ECO:0000313" key="6">
    <source>
        <dbReference type="Proteomes" id="UP001515480"/>
    </source>
</evidence>
<dbReference type="PROSITE" id="PS51719">
    <property type="entry name" value="G_SEPTIN"/>
    <property type="match status" value="1"/>
</dbReference>
<evidence type="ECO:0000256" key="3">
    <source>
        <dbReference type="SAM" id="SignalP"/>
    </source>
</evidence>
<keyword evidence="3" id="KW-0732">Signal</keyword>
<dbReference type="Proteomes" id="UP001515480">
    <property type="component" value="Unassembled WGS sequence"/>
</dbReference>
<feature type="compositionally biased region" description="Pro residues" evidence="2">
    <location>
        <begin position="36"/>
        <end position="51"/>
    </location>
</feature>
<gene>
    <name evidence="5" type="ORF">AB1Y20_023622</name>
</gene>
<dbReference type="Pfam" id="PF00735">
    <property type="entry name" value="Septin"/>
    <property type="match status" value="2"/>
</dbReference>
<dbReference type="InterPro" id="IPR027417">
    <property type="entry name" value="P-loop_NTPase"/>
</dbReference>
<reference evidence="5 6" key="1">
    <citation type="journal article" date="2024" name="Science">
        <title>Giant polyketide synthase enzymes in the biosynthesis of giant marine polyether toxins.</title>
        <authorList>
            <person name="Fallon T.R."/>
            <person name="Shende V.V."/>
            <person name="Wierzbicki I.H."/>
            <person name="Pendleton A.L."/>
            <person name="Watervoot N.F."/>
            <person name="Auber R.P."/>
            <person name="Gonzalez D.J."/>
            <person name="Wisecaver J.H."/>
            <person name="Moore B.S."/>
        </authorList>
    </citation>
    <scope>NUCLEOTIDE SEQUENCE [LARGE SCALE GENOMIC DNA]</scope>
    <source>
        <strain evidence="5 6">12B1</strain>
    </source>
</reference>
<feature type="domain" description="Septin-type G" evidence="4">
    <location>
        <begin position="74"/>
        <end position="321"/>
    </location>
</feature>
<dbReference type="EMBL" id="JBGBPQ010000009">
    <property type="protein sequence ID" value="KAL1520152.1"/>
    <property type="molecule type" value="Genomic_DNA"/>
</dbReference>
<dbReference type="AlphaFoldDB" id="A0AB34JFY6"/>
<evidence type="ECO:0000256" key="1">
    <source>
        <dbReference type="RuleBase" id="RU004560"/>
    </source>
</evidence>
<feature type="chain" id="PRO_5044311287" description="Septin-type G domain-containing protein" evidence="3">
    <location>
        <begin position="23"/>
        <end position="399"/>
    </location>
</feature>
<feature type="signal peptide" evidence="3">
    <location>
        <begin position="1"/>
        <end position="22"/>
    </location>
</feature>
<dbReference type="GO" id="GO:0005525">
    <property type="term" value="F:GTP binding"/>
    <property type="evidence" value="ECO:0007669"/>
    <property type="project" value="UniProtKB-KW"/>
</dbReference>
<proteinExistence type="inferred from homology"/>
<feature type="region of interest" description="Disordered" evidence="2">
    <location>
        <begin position="31"/>
        <end position="54"/>
    </location>
</feature>